<comment type="caution">
    <text evidence="2">The sequence shown here is derived from an EMBL/GenBank/DDBJ whole genome shotgun (WGS) entry which is preliminary data.</text>
</comment>
<evidence type="ECO:0000256" key="1">
    <source>
        <dbReference type="SAM" id="SignalP"/>
    </source>
</evidence>
<dbReference type="RefSeq" id="WP_284227164.1">
    <property type="nucleotide sequence ID" value="NZ_BSRA01000010.1"/>
</dbReference>
<accession>A0AA37U4K3</accession>
<evidence type="ECO:0008006" key="4">
    <source>
        <dbReference type="Google" id="ProtNLM"/>
    </source>
</evidence>
<dbReference type="AlphaFoldDB" id="A0AA37U4K3"/>
<gene>
    <name evidence="2" type="ORF">Heshes_18740</name>
</gene>
<feature type="chain" id="PRO_5041419436" description="Copper amine oxidase N-terminal domain-containing protein" evidence="1">
    <location>
        <begin position="25"/>
        <end position="848"/>
    </location>
</feature>
<feature type="signal peptide" evidence="1">
    <location>
        <begin position="1"/>
        <end position="24"/>
    </location>
</feature>
<evidence type="ECO:0000313" key="2">
    <source>
        <dbReference type="EMBL" id="GLV14190.1"/>
    </source>
</evidence>
<reference evidence="2" key="1">
    <citation type="submission" date="2023-02" db="EMBL/GenBank/DDBJ databases">
        <title>Proposal of a novel subspecies: Alicyclobacillus hesperidum subspecies aegle.</title>
        <authorList>
            <person name="Goto K."/>
            <person name="Fujii T."/>
            <person name="Yasui K."/>
            <person name="Mochida K."/>
            <person name="Kato-Tanaka Y."/>
            <person name="Morohoshi S."/>
            <person name="An S.Y."/>
            <person name="Kasai H."/>
            <person name="Yokota A."/>
        </authorList>
    </citation>
    <scope>NUCLEOTIDE SEQUENCE</scope>
    <source>
        <strain evidence="2">DSM 12766</strain>
    </source>
</reference>
<dbReference type="Proteomes" id="UP001157137">
    <property type="component" value="Unassembled WGS sequence"/>
</dbReference>
<protein>
    <recommendedName>
        <fullName evidence="4">Copper amine oxidase N-terminal domain-containing protein</fullName>
    </recommendedName>
</protein>
<name>A0AA37U4K3_9BACL</name>
<organism evidence="2 3">
    <name type="scientific">Alicyclobacillus hesperidum</name>
    <dbReference type="NCBI Taxonomy" id="89784"/>
    <lineage>
        <taxon>Bacteria</taxon>
        <taxon>Bacillati</taxon>
        <taxon>Bacillota</taxon>
        <taxon>Bacilli</taxon>
        <taxon>Bacillales</taxon>
        <taxon>Alicyclobacillaceae</taxon>
        <taxon>Alicyclobacillus</taxon>
    </lineage>
</organism>
<dbReference type="EMBL" id="BSRA01000010">
    <property type="protein sequence ID" value="GLV14190.1"/>
    <property type="molecule type" value="Genomic_DNA"/>
</dbReference>
<proteinExistence type="predicted"/>
<evidence type="ECO:0000313" key="3">
    <source>
        <dbReference type="Proteomes" id="UP001157137"/>
    </source>
</evidence>
<keyword evidence="1" id="KW-0732">Signal</keyword>
<sequence>MKRTLSSISAAAIVLGTGIPMVFADTTSTTPSYTQVDTVAFQFNGQTVANPYILDSQDSGNTTAFAPVYYFNQLLAKAGIQATWNGSTHTWALTAPNIDASKVQVAGGVGTGNTTITLNGTTIKMINTFAAQDPAGKKGDITTYFPAYYVNNLFAALGISATWNGSTGLAVNTQATALTAKQTAAAQVAVNFNGPVASGTTVTLSQNGVNYTTTATWSGNTEVTLNTGYNLPAGTYTVTAGSLSGTVTIAEAVPTSIEITTKGLATVSGATVNYTVLDQFGNAVTNVSGITVSAFDSTNGTLITGSVAGSSNSVSLNLSSGVAKGDNVVVTVSDPSYALTATTTIPVVGVTNIASIKLGAATENGSTNLTSGTVSLAYTATDAAGDSVLLSGTNSGGIIDGVQFLSSNPNVVSASSISVDPSGNLTFAALATGTATITAVDLATGQTSSVTVNIENANGVNSFNLAAPSTMVIAGQATTVPYSATDAFGQAISQSNFGPSYQSNITWQTSNSGVLPVSGVTWNESNNSLQVTPTSGGTVTLYALENGTIESSITLNVNPAAYAYAITGTDIPTEFENGATYTIQSSDFTVKNQYGGTYSVPSGDSWTITSSNSSVVSVSGDTITGGSTSGTATLTFTLTDGAAPNSHTVSYSVNVSEVPSSDVATYALSVPSTIYASSNSAYYGAVSVTGKDSSGNTVAVNNSATVAQLLTSNSGVVSIVSKSQIDGVASGTATITALSSTGSVLGTATVTVSDNAPAPAVASFSQASYSEATPSTATDITNTLSSDLTVKDQYGVTVTSPTGYWFSSNSSVVLVSGSTVLAEPTKGSATVTFVTSNGVTATIQVVNN</sequence>